<feature type="compositionally biased region" description="Basic and acidic residues" evidence="1">
    <location>
        <begin position="1"/>
        <end position="23"/>
    </location>
</feature>
<feature type="region of interest" description="Disordered" evidence="1">
    <location>
        <begin position="1"/>
        <end position="25"/>
    </location>
</feature>
<dbReference type="AlphaFoldDB" id="A0A0G0K7W4"/>
<dbReference type="Proteomes" id="UP000034738">
    <property type="component" value="Unassembled WGS sequence"/>
</dbReference>
<gene>
    <name evidence="2" type="ORF">US95_C0014G0007</name>
</gene>
<dbReference type="EMBL" id="LBUY01000014">
    <property type="protein sequence ID" value="KKQ74932.1"/>
    <property type="molecule type" value="Genomic_DNA"/>
</dbReference>
<reference evidence="2 3" key="1">
    <citation type="journal article" date="2015" name="Nature">
        <title>rRNA introns, odd ribosomes, and small enigmatic genomes across a large radiation of phyla.</title>
        <authorList>
            <person name="Brown C.T."/>
            <person name="Hug L.A."/>
            <person name="Thomas B.C."/>
            <person name="Sharon I."/>
            <person name="Castelle C.J."/>
            <person name="Singh A."/>
            <person name="Wilkins M.J."/>
            <person name="Williams K.H."/>
            <person name="Banfield J.F."/>
        </authorList>
    </citation>
    <scope>NUCLEOTIDE SEQUENCE [LARGE SCALE GENOMIC DNA]</scope>
</reference>
<comment type="caution">
    <text evidence="2">The sequence shown here is derived from an EMBL/GenBank/DDBJ whole genome shotgun (WGS) entry which is preliminary data.</text>
</comment>
<evidence type="ECO:0000313" key="3">
    <source>
        <dbReference type="Proteomes" id="UP000034738"/>
    </source>
</evidence>
<accession>A0A0G0K7W4</accession>
<protein>
    <submittedName>
        <fullName evidence="2">Uncharacterized protein</fullName>
    </submittedName>
</protein>
<name>A0A0G0K7W4_9BACT</name>
<organism evidence="2 3">
    <name type="scientific">Candidatus Woesebacteria bacterium GW2011_GWB1_38_5</name>
    <dbReference type="NCBI Taxonomy" id="1618568"/>
    <lineage>
        <taxon>Bacteria</taxon>
        <taxon>Candidatus Woeseibacteriota</taxon>
    </lineage>
</organism>
<proteinExistence type="predicted"/>
<sequence length="120" mass="13932">MPMDIEHEHKNQKDSLVKERPTEMEIPPELERGGTVQRVPSQFHGQVADDSGKPLIQTPQTQKITIQVPATQKQLEDWSKGDPENAITWFAVFWIRLIKKGLHFGWRMIKKLTGQEEKYV</sequence>
<evidence type="ECO:0000313" key="2">
    <source>
        <dbReference type="EMBL" id="KKQ74932.1"/>
    </source>
</evidence>
<evidence type="ECO:0000256" key="1">
    <source>
        <dbReference type="SAM" id="MobiDB-lite"/>
    </source>
</evidence>